<name>A0AAD3SB81_NEPGR</name>
<protein>
    <submittedName>
        <fullName evidence="1">Uncharacterized protein</fullName>
    </submittedName>
</protein>
<organism evidence="1 2">
    <name type="scientific">Nepenthes gracilis</name>
    <name type="common">Slender pitcher plant</name>
    <dbReference type="NCBI Taxonomy" id="150966"/>
    <lineage>
        <taxon>Eukaryota</taxon>
        <taxon>Viridiplantae</taxon>
        <taxon>Streptophyta</taxon>
        <taxon>Embryophyta</taxon>
        <taxon>Tracheophyta</taxon>
        <taxon>Spermatophyta</taxon>
        <taxon>Magnoliopsida</taxon>
        <taxon>eudicotyledons</taxon>
        <taxon>Gunneridae</taxon>
        <taxon>Pentapetalae</taxon>
        <taxon>Caryophyllales</taxon>
        <taxon>Nepenthaceae</taxon>
        <taxon>Nepenthes</taxon>
    </lineage>
</organism>
<reference evidence="1" key="1">
    <citation type="submission" date="2023-05" db="EMBL/GenBank/DDBJ databases">
        <title>Nepenthes gracilis genome sequencing.</title>
        <authorList>
            <person name="Fukushima K."/>
        </authorList>
    </citation>
    <scope>NUCLEOTIDE SEQUENCE</scope>
    <source>
        <strain evidence="1">SING2019-196</strain>
    </source>
</reference>
<evidence type="ECO:0000313" key="1">
    <source>
        <dbReference type="EMBL" id="GMH07564.1"/>
    </source>
</evidence>
<dbReference type="Proteomes" id="UP001279734">
    <property type="component" value="Unassembled WGS sequence"/>
</dbReference>
<comment type="caution">
    <text evidence="1">The sequence shown here is derived from an EMBL/GenBank/DDBJ whole genome shotgun (WGS) entry which is preliminary data.</text>
</comment>
<dbReference type="EMBL" id="BSYO01000007">
    <property type="protein sequence ID" value="GMH07564.1"/>
    <property type="molecule type" value="Genomic_DNA"/>
</dbReference>
<accession>A0AAD3SB81</accession>
<proteinExistence type="predicted"/>
<dbReference type="AlphaFoldDB" id="A0AAD3SB81"/>
<evidence type="ECO:0000313" key="2">
    <source>
        <dbReference type="Proteomes" id="UP001279734"/>
    </source>
</evidence>
<keyword evidence="2" id="KW-1185">Reference proteome</keyword>
<gene>
    <name evidence="1" type="ORF">Nepgr_009404</name>
</gene>
<sequence>MILVDLCVACGGFPRAPLFALMRRCTQKSHLPIGPSYEILCCGAVMTQRVSEWEVRHIGDLSGRPEKPLLAQWMPLWICVGAANWFGFLSPGPPIQRLTP</sequence>